<dbReference type="RefSeq" id="XP_016726199.2">
    <property type="nucleotide sequence ID" value="XM_016870710.2"/>
</dbReference>
<evidence type="ECO:0000256" key="1">
    <source>
        <dbReference type="ARBA" id="ARBA00023054"/>
    </source>
</evidence>
<dbReference type="InterPro" id="IPR040265">
    <property type="entry name" value="CHUP1/IPGA1-like"/>
</dbReference>
<organism evidence="3 4">
    <name type="scientific">Gossypium hirsutum</name>
    <name type="common">Upland cotton</name>
    <name type="synonym">Gossypium mexicanum</name>
    <dbReference type="NCBI Taxonomy" id="3635"/>
    <lineage>
        <taxon>Eukaryota</taxon>
        <taxon>Viridiplantae</taxon>
        <taxon>Streptophyta</taxon>
        <taxon>Embryophyta</taxon>
        <taxon>Tracheophyta</taxon>
        <taxon>Spermatophyta</taxon>
        <taxon>Magnoliopsida</taxon>
        <taxon>eudicotyledons</taxon>
        <taxon>Gunneridae</taxon>
        <taxon>Pentapetalae</taxon>
        <taxon>rosids</taxon>
        <taxon>malvids</taxon>
        <taxon>Malvales</taxon>
        <taxon>Malvaceae</taxon>
        <taxon>Malvoideae</taxon>
        <taxon>Gossypium</taxon>
    </lineage>
</organism>
<dbReference type="AlphaFoldDB" id="A0A1U8MKT0"/>
<evidence type="ECO:0000313" key="4">
    <source>
        <dbReference type="RefSeq" id="XP_016726199.2"/>
    </source>
</evidence>
<reference evidence="4" key="2">
    <citation type="submission" date="2025-08" db="UniProtKB">
        <authorList>
            <consortium name="RefSeq"/>
        </authorList>
    </citation>
    <scope>IDENTIFICATION</scope>
</reference>
<feature type="compositionally biased region" description="Basic and acidic residues" evidence="2">
    <location>
        <begin position="315"/>
        <end position="326"/>
    </location>
</feature>
<evidence type="ECO:0000313" key="3">
    <source>
        <dbReference type="Proteomes" id="UP000818029"/>
    </source>
</evidence>
<feature type="compositionally biased region" description="Low complexity" evidence="2">
    <location>
        <begin position="399"/>
        <end position="420"/>
    </location>
</feature>
<dbReference type="KEGG" id="ghi:107937750"/>
<dbReference type="GeneID" id="107937750"/>
<feature type="compositionally biased region" description="Pro residues" evidence="2">
    <location>
        <begin position="588"/>
        <end position="599"/>
    </location>
</feature>
<proteinExistence type="predicted"/>
<feature type="compositionally biased region" description="Basic residues" evidence="2">
    <location>
        <begin position="647"/>
        <end position="658"/>
    </location>
</feature>
<feature type="region of interest" description="Disordered" evidence="2">
    <location>
        <begin position="584"/>
        <end position="658"/>
    </location>
</feature>
<dbReference type="PANTHER" id="PTHR31342:SF16">
    <property type="entry name" value="TALIN_MIDDLE DOMAIN-CONTAINING PROTEIN"/>
    <property type="match status" value="1"/>
</dbReference>
<sequence length="938" mass="101568">MPGTFCGLSPMLFGRKLVQGQKAPLPRKENSCQSSACNFILIMELRKKIIAFRDIIDLPPPSSTLVSTDQLLIGTMKDLHKFYPESIPYFRISEFKKLPLDKALIYFCKALQGLGDTSKMSDEWINKYKYDIHDNDNCKNVDKLVEIAVATLNGLIKIAKEKFDMMDEDEENKEFGPKAKTFGKVLKESYSEYGSSSPSPVTPTSVLPELMNGSPKSSYSSSLLLPLRVQAVGKSNPVDVKRLESDMLPKVQVHVQNSLNQKKVAAVEKQKKEAKGNSPVRKTSEVPHLNSSNASGDKAKSSLNAALPSSPLGRLHSELLKDKVGAEKSTLPSPSPSPLSASLLPSPSPSASPLRSPSASQLSSPLSTSLLPSPSPSASQLPSPLSTSLLPSPSPSASPLPSSSASQLPSPSPLSETPSADVLLPSPQSQRVKMSMDMETDIRLLPPPPKPSAEVLLAPLPSLPTKLSTDKAVDIRAFAPSAPPTAASALAPPLLQQNVVSGGPPLPSPPMLQRNVEAVQATKVATESQLPSPLSMLTNITVAGIPLPRPPSPPPPVSSKPNVMAIGAPLLPPPPVLLQSKVVATGAPLPPPPPPPPPGTVSTMPSRQPPMILSKGSGPLLPPPPSPPMSNGGAAPPPSPHGAAKSLRPKKANTKLKRSSHIGNLYRVWRGKIDECPKQGKSPTGTKTGVGTIIINGKQGISDALAEMNKRSDYFQQIEEDVDKHAKSITELKTAVNTFNTKDMTKLLKFHKHLESILENLTDETQVLTRFEGFPTKKLEALRTASGLYLKLESMITVLQNWKIEPPLAELLNKVDRYFNKIKGEIVALERTKDELTKKFKSQDIDFDFQILVQIKEAMVDVSSNCMELAMKERREVKLRENEVSKAKAEAQRKVCIKMLWRAFQLAFRVYTFAGLSHDDRADQLTPKLADESQIDPQ</sequence>
<keyword evidence="1" id="KW-0175">Coiled coil</keyword>
<dbReference type="SMR" id="A0A1U8MKT0"/>
<accession>A0A1U8MKT0</accession>
<feature type="compositionally biased region" description="Low complexity" evidence="2">
    <location>
        <begin position="301"/>
        <end position="312"/>
    </location>
</feature>
<evidence type="ECO:0000256" key="2">
    <source>
        <dbReference type="SAM" id="MobiDB-lite"/>
    </source>
</evidence>
<reference evidence="3" key="1">
    <citation type="journal article" date="2020" name="Nat. Genet.">
        <title>Genomic diversifications of five Gossypium allopolyploid species and their impact on cotton improvement.</title>
        <authorList>
            <person name="Chen Z.J."/>
            <person name="Sreedasyam A."/>
            <person name="Ando A."/>
            <person name="Song Q."/>
            <person name="De Santiago L.M."/>
            <person name="Hulse-Kemp A.M."/>
            <person name="Ding M."/>
            <person name="Ye W."/>
            <person name="Kirkbride R.C."/>
            <person name="Jenkins J."/>
            <person name="Plott C."/>
            <person name="Lovell J."/>
            <person name="Lin Y.M."/>
            <person name="Vaughn R."/>
            <person name="Liu B."/>
            <person name="Simpson S."/>
            <person name="Scheffler B.E."/>
            <person name="Wen L."/>
            <person name="Saski C.A."/>
            <person name="Grover C.E."/>
            <person name="Hu G."/>
            <person name="Conover J.L."/>
            <person name="Carlson J.W."/>
            <person name="Shu S."/>
            <person name="Boston L.B."/>
            <person name="Williams M."/>
            <person name="Peterson D.G."/>
            <person name="McGee K."/>
            <person name="Jones D.C."/>
            <person name="Wendel J.F."/>
            <person name="Stelly D.M."/>
            <person name="Grimwood J."/>
            <person name="Schmutz J."/>
        </authorList>
    </citation>
    <scope>NUCLEOTIDE SEQUENCE [LARGE SCALE GENOMIC DNA]</scope>
    <source>
        <strain evidence="3">cv. TM-1</strain>
    </source>
</reference>
<name>A0A1U8MKT0_GOSHI</name>
<feature type="region of interest" description="Disordered" evidence="2">
    <location>
        <begin position="269"/>
        <end position="450"/>
    </location>
</feature>
<dbReference type="PaxDb" id="3635-A0A1U8MKT0"/>
<feature type="compositionally biased region" description="Low complexity" evidence="2">
    <location>
        <begin position="338"/>
        <end position="391"/>
    </location>
</feature>
<keyword evidence="3" id="KW-1185">Reference proteome</keyword>
<dbReference type="PANTHER" id="PTHR31342">
    <property type="entry name" value="PROTEIN CHUP1, CHLOROPLASTIC"/>
    <property type="match status" value="1"/>
</dbReference>
<gene>
    <name evidence="4" type="primary">LOC107937750</name>
</gene>
<dbReference type="Proteomes" id="UP000818029">
    <property type="component" value="Chromosome D10"/>
</dbReference>
<protein>
    <submittedName>
        <fullName evidence="4">Uncharacterized protein At4g04980 isoform X1</fullName>
    </submittedName>
</protein>